<comment type="function">
    <text evidence="9">mRNA cap-binding component of the eukaryotic translation initiation factor 3 (eIF-3) complex, which is involved in protein synthesis of a specialized repertoire of mRNAs and, together with other initiation factors, stimulates binding of mRNA and methionyl-tRNAi to the 40S ribosome. The eIF-3 complex specifically targets and initiates translation of a subset of mRNAs involved in cell proliferation. In the eIF-3 complex, eif3d specifically recognizes and binds the 7-methylguanosine cap of a subset of mRNAs.</text>
</comment>
<accession>A0A498IVN4</accession>
<feature type="compositionally biased region" description="Basic and acidic residues" evidence="11">
    <location>
        <begin position="404"/>
        <end position="427"/>
    </location>
</feature>
<dbReference type="FunFam" id="4.10.280.10:FF:000103">
    <property type="entry name" value="Transcription factor bHLH162"/>
    <property type="match status" value="1"/>
</dbReference>
<dbReference type="Pfam" id="PF00010">
    <property type="entry name" value="HLH"/>
    <property type="match status" value="1"/>
</dbReference>
<dbReference type="Proteomes" id="UP000290289">
    <property type="component" value="Chromosome 10"/>
</dbReference>
<feature type="region of interest" description="Disordered" evidence="11">
    <location>
        <begin position="305"/>
        <end position="325"/>
    </location>
</feature>
<sequence length="851" mass="96476">MIASYEYVKCPSSSRTDRKTIEKNRRNQMKALFSKLNSLVPHQRSREASLPDQLDDAVNYIKKLQTNLEKLREKKDRLMGIEKSSHCNAGFGRSGGAITEGLNSSPLVEIHEMGSALGVLMITGLDYQFMFNESIRVIQEEGADIVNASFSVVKDTIFHTIHSKVRESAAAGSVAARISERLKKFVNDQDVVRDSYGVFVAAFVRKSANVFSPRQAEAMAALLKSGTGVALSHVRRYANRVAHRLTKISLQVDDYVYIYKLMELPIVSPKLLFRLMTMFISTRLHYNIAIKNNYVGGVPFNPDGWGPPDSATTPTTTSNLPQNVPFAPFSRSEKLGRIADWTRTFNNPARSKNPSDAVFDFSNGESFPGSADDDASFRLVDGKPPPRPRFGPKWRFQQQRQLPHRRDEEVEAKKREAEKERARRDRQYNMNRSNVNAPRREAAVFKSSVDIQPEWNMLEQIPFSTFSKLSFSVPEPEDLLFCGGLEFYDRSVDRITPKNERRLERFKNRNFFKVTTTDDPVIRRLANEDKATVFATDTILSTLMCAPRSVYSWDIVVQKVGNKLFFDKRDGSQLDLLSVHETSQEPLPEAKDDINSAYSLSVEAAYINQNFSQQVLVRDGNKVTFDEPNPFANEGEEVASVAYRYRRWKLEEGMYLVARCEVQSVMEVNNQRSFLTLNALNEFDPKYSGVDWRQKLETQRGAVLATELKNNANKLAKWTAQALLASADLMKLGYVSRVHPRDHFNHVILAVVGYKPKEFASQINLNQNSMWGIVKSIVDLCMKLNEGKYVLVKDPSKPQVRIYEVPPDAFENDYVEEPLPEDEQVQPPTEEGQGAEPNVAANDVEDKPVDA</sequence>
<proteinExistence type="inferred from homology"/>
<evidence type="ECO:0000256" key="11">
    <source>
        <dbReference type="SAM" id="MobiDB-lite"/>
    </source>
</evidence>
<dbReference type="InterPro" id="IPR007783">
    <property type="entry name" value="eIF3d"/>
</dbReference>
<evidence type="ECO:0000256" key="1">
    <source>
        <dbReference type="ARBA" id="ARBA00004123"/>
    </source>
</evidence>
<dbReference type="GO" id="GO:0098808">
    <property type="term" value="F:mRNA cap binding"/>
    <property type="evidence" value="ECO:0007669"/>
    <property type="project" value="UniProtKB-UniRule"/>
</dbReference>
<keyword evidence="4" id="KW-0694">RNA-binding</keyword>
<dbReference type="GO" id="GO:0003743">
    <property type="term" value="F:translation initiation factor activity"/>
    <property type="evidence" value="ECO:0007669"/>
    <property type="project" value="UniProtKB-UniRule"/>
</dbReference>
<dbReference type="Pfam" id="PF05091">
    <property type="entry name" value="eIF-3_zeta"/>
    <property type="match status" value="1"/>
</dbReference>
<comment type="caution">
    <text evidence="13">The sequence shown here is derived from an EMBL/GenBank/DDBJ whole genome shotgun (WGS) entry which is preliminary data.</text>
</comment>
<dbReference type="GO" id="GO:0033290">
    <property type="term" value="C:eukaryotic 48S preinitiation complex"/>
    <property type="evidence" value="ECO:0007669"/>
    <property type="project" value="UniProtKB-UniRule"/>
</dbReference>
<keyword evidence="7" id="KW-0804">Transcription</keyword>
<dbReference type="InterPro" id="IPR011598">
    <property type="entry name" value="bHLH_dom"/>
</dbReference>
<dbReference type="CDD" id="cd18914">
    <property type="entry name" value="bHLH_AtORG2_like"/>
    <property type="match status" value="1"/>
</dbReference>
<evidence type="ECO:0000313" key="14">
    <source>
        <dbReference type="Proteomes" id="UP000290289"/>
    </source>
</evidence>
<dbReference type="GO" id="GO:0002191">
    <property type="term" value="P:cap-dependent translational initiation"/>
    <property type="evidence" value="ECO:0007669"/>
    <property type="project" value="UniProtKB-UniRule"/>
</dbReference>
<keyword evidence="14" id="KW-1185">Reference proteome</keyword>
<dbReference type="PROSITE" id="PS50888">
    <property type="entry name" value="BHLH"/>
    <property type="match status" value="1"/>
</dbReference>
<dbReference type="GO" id="GO:0016282">
    <property type="term" value="C:eukaryotic 43S preinitiation complex"/>
    <property type="evidence" value="ECO:0007669"/>
    <property type="project" value="UniProtKB-UniRule"/>
</dbReference>
<dbReference type="EMBL" id="RDQH01000336">
    <property type="protein sequence ID" value="RXH86184.1"/>
    <property type="molecule type" value="Genomic_DNA"/>
</dbReference>
<keyword evidence="5 9" id="KW-0648">Protein biosynthesis</keyword>
<feature type="region of interest" description="RNA gate" evidence="9">
    <location>
        <begin position="573"/>
        <end position="587"/>
    </location>
</feature>
<feature type="region of interest" description="Disordered" evidence="11">
    <location>
        <begin position="346"/>
        <end position="433"/>
    </location>
</feature>
<evidence type="ECO:0000256" key="3">
    <source>
        <dbReference type="ARBA" id="ARBA00022540"/>
    </source>
</evidence>
<dbReference type="GO" id="GO:0046983">
    <property type="term" value="F:protein dimerization activity"/>
    <property type="evidence" value="ECO:0007669"/>
    <property type="project" value="InterPro"/>
</dbReference>
<gene>
    <name evidence="13" type="ORF">DVH24_017237</name>
</gene>
<dbReference type="GO" id="GO:0005634">
    <property type="term" value="C:nucleus"/>
    <property type="evidence" value="ECO:0007669"/>
    <property type="project" value="UniProtKB-SubCell"/>
</dbReference>
<evidence type="ECO:0000256" key="9">
    <source>
        <dbReference type="HAMAP-Rule" id="MF_03003"/>
    </source>
</evidence>
<organism evidence="13 14">
    <name type="scientific">Malus domestica</name>
    <name type="common">Apple</name>
    <name type="synonym">Pyrus malus</name>
    <dbReference type="NCBI Taxonomy" id="3750"/>
    <lineage>
        <taxon>Eukaryota</taxon>
        <taxon>Viridiplantae</taxon>
        <taxon>Streptophyta</taxon>
        <taxon>Embryophyta</taxon>
        <taxon>Tracheophyta</taxon>
        <taxon>Spermatophyta</taxon>
        <taxon>Magnoliopsida</taxon>
        <taxon>eudicotyledons</taxon>
        <taxon>Gunneridae</taxon>
        <taxon>Pentapetalae</taxon>
        <taxon>rosids</taxon>
        <taxon>fabids</taxon>
        <taxon>Rosales</taxon>
        <taxon>Rosaceae</taxon>
        <taxon>Amygdaloideae</taxon>
        <taxon>Maleae</taxon>
        <taxon>Malus</taxon>
    </lineage>
</organism>
<evidence type="ECO:0000259" key="12">
    <source>
        <dbReference type="PROSITE" id="PS50888"/>
    </source>
</evidence>
<keyword evidence="6" id="KW-0805">Transcription regulation</keyword>
<keyword evidence="10" id="KW-0175">Coiled coil</keyword>
<evidence type="ECO:0000256" key="10">
    <source>
        <dbReference type="SAM" id="Coils"/>
    </source>
</evidence>
<dbReference type="GO" id="GO:0001732">
    <property type="term" value="P:formation of cytoplasmic translation initiation complex"/>
    <property type="evidence" value="ECO:0007669"/>
    <property type="project" value="UniProtKB-UniRule"/>
</dbReference>
<protein>
    <recommendedName>
        <fullName evidence="9">Eukaryotic translation initiation factor 3 subunit D</fullName>
        <shortName evidence="9">eIF3d</shortName>
    </recommendedName>
    <alternativeName>
        <fullName evidence="9">Eukaryotic translation initiation factor 3 subunit 7</fullName>
    </alternativeName>
    <alternativeName>
        <fullName evidence="9">eIF-3-zeta</fullName>
    </alternativeName>
</protein>
<reference evidence="13 14" key="1">
    <citation type="submission" date="2018-10" db="EMBL/GenBank/DDBJ databases">
        <title>A high-quality apple genome assembly.</title>
        <authorList>
            <person name="Hu J."/>
        </authorList>
    </citation>
    <scope>NUCLEOTIDE SEQUENCE [LARGE SCALE GENOMIC DNA]</scope>
    <source>
        <strain evidence="14">cv. HFTH1</strain>
        <tissue evidence="13">Young leaf</tissue>
    </source>
</reference>
<keyword evidence="3 9" id="KW-0396">Initiation factor</keyword>
<feature type="region of interest" description="Disordered" evidence="11">
    <location>
        <begin position="812"/>
        <end position="851"/>
    </location>
</feature>
<evidence type="ECO:0000256" key="6">
    <source>
        <dbReference type="ARBA" id="ARBA00023015"/>
    </source>
</evidence>
<dbReference type="STRING" id="3750.A0A498IVN4"/>
<dbReference type="SMART" id="SM00353">
    <property type="entry name" value="HLH"/>
    <property type="match status" value="1"/>
</dbReference>
<evidence type="ECO:0000256" key="7">
    <source>
        <dbReference type="ARBA" id="ARBA00023163"/>
    </source>
</evidence>
<evidence type="ECO:0000256" key="4">
    <source>
        <dbReference type="ARBA" id="ARBA00022884"/>
    </source>
</evidence>
<evidence type="ECO:0000256" key="5">
    <source>
        <dbReference type="ARBA" id="ARBA00022917"/>
    </source>
</evidence>
<dbReference type="PANTHER" id="PTHR12399:SF3">
    <property type="entry name" value="EUKARYOTIC TRANSLATION INITIATION FACTOR 3 SUBUNIT D"/>
    <property type="match status" value="1"/>
</dbReference>
<dbReference type="HAMAP" id="MF_03003">
    <property type="entry name" value="eIF3d"/>
    <property type="match status" value="1"/>
</dbReference>
<comment type="similarity">
    <text evidence="9">Belongs to the eIF-3 subunit D family.</text>
</comment>
<keyword evidence="8" id="KW-0539">Nucleus</keyword>
<comment type="subunit">
    <text evidence="9">Component of the eukaryotic translation initiation factor 3 (eIF-3) complex.</text>
</comment>
<dbReference type="GO" id="GO:0005852">
    <property type="term" value="C:eukaryotic translation initiation factor 3 complex"/>
    <property type="evidence" value="ECO:0007669"/>
    <property type="project" value="UniProtKB-UniRule"/>
</dbReference>
<dbReference type="PANTHER" id="PTHR12399">
    <property type="entry name" value="EUKARYOTIC TRANSLATION INITIATION FACTOR 3 SUBUNIT 7"/>
    <property type="match status" value="1"/>
</dbReference>
<evidence type="ECO:0000256" key="2">
    <source>
        <dbReference type="ARBA" id="ARBA00022490"/>
    </source>
</evidence>
<evidence type="ECO:0000313" key="13">
    <source>
        <dbReference type="EMBL" id="RXH86184.1"/>
    </source>
</evidence>
<dbReference type="SUPFAM" id="SSF47459">
    <property type="entry name" value="HLH, helix-loop-helix DNA-binding domain"/>
    <property type="match status" value="1"/>
</dbReference>
<name>A0A498IVN4_MALDO</name>
<keyword evidence="2 9" id="KW-0963">Cytoplasm</keyword>
<comment type="subcellular location">
    <subcellularLocation>
        <location evidence="9">Cytoplasm</location>
    </subcellularLocation>
    <subcellularLocation>
        <location evidence="1">Nucleus</location>
    </subcellularLocation>
</comment>
<evidence type="ECO:0000256" key="8">
    <source>
        <dbReference type="ARBA" id="ARBA00023242"/>
    </source>
</evidence>
<feature type="domain" description="BHLH" evidence="12">
    <location>
        <begin position="13"/>
        <end position="64"/>
    </location>
</feature>
<dbReference type="InterPro" id="IPR036638">
    <property type="entry name" value="HLH_DNA-bd_sf"/>
</dbReference>
<dbReference type="Gene3D" id="4.10.280.10">
    <property type="entry name" value="Helix-loop-helix DNA-binding domain"/>
    <property type="match status" value="1"/>
</dbReference>
<dbReference type="AlphaFoldDB" id="A0A498IVN4"/>
<comment type="domain">
    <text evidence="9">The RNA gate region regulates mRNA cap recognition to prevent promiscuous mRNA-binding before assembly of eif3d into the full eukaryotic translation initiation factor 3 (eIF-3) complex.</text>
</comment>
<feature type="compositionally biased region" description="Acidic residues" evidence="11">
    <location>
        <begin position="812"/>
        <end position="824"/>
    </location>
</feature>
<feature type="coiled-coil region" evidence="10">
    <location>
        <begin position="54"/>
        <end position="81"/>
    </location>
</feature>